<proteinExistence type="predicted"/>
<gene>
    <name evidence="2" type="primary">LOC114077177</name>
</gene>
<dbReference type="RefSeq" id="XP_027772656.1">
    <property type="nucleotide sequence ID" value="XM_027916855.1"/>
</dbReference>
<evidence type="ECO:0000313" key="1">
    <source>
        <dbReference type="Proteomes" id="UP000694930"/>
    </source>
</evidence>
<dbReference type="GeneID" id="114077177"/>
<name>A0ABM1VA88_SOLPN</name>
<sequence length="167" mass="19730">MSARNRHSNSLHQSPYPNTYGFDDNMNKGASSKSVVTWVYPFGSFNMDDDCFKEMGEFRKWMNDGRKPRNKDRRIYVALFAKKFIYDSNMVDNECDVNTHRIKFGSLLWKYGKMKLDKHITSESESSGKMKIMNRVKHTDMFMVPEPWNQSLIQVFRFDLLFHSRSG</sequence>
<reference evidence="2" key="2">
    <citation type="submission" date="2025-08" db="UniProtKB">
        <authorList>
            <consortium name="RefSeq"/>
        </authorList>
    </citation>
    <scope>IDENTIFICATION</scope>
</reference>
<dbReference type="Proteomes" id="UP000694930">
    <property type="component" value="Chromosome 5"/>
</dbReference>
<keyword evidence="1" id="KW-1185">Reference proteome</keyword>
<accession>A0ABM1VA88</accession>
<organism evidence="1 2">
    <name type="scientific">Solanum pennellii</name>
    <name type="common">Tomato</name>
    <name type="synonym">Lycopersicon pennellii</name>
    <dbReference type="NCBI Taxonomy" id="28526"/>
    <lineage>
        <taxon>Eukaryota</taxon>
        <taxon>Viridiplantae</taxon>
        <taxon>Streptophyta</taxon>
        <taxon>Embryophyta</taxon>
        <taxon>Tracheophyta</taxon>
        <taxon>Spermatophyta</taxon>
        <taxon>Magnoliopsida</taxon>
        <taxon>eudicotyledons</taxon>
        <taxon>Gunneridae</taxon>
        <taxon>Pentapetalae</taxon>
        <taxon>asterids</taxon>
        <taxon>lamiids</taxon>
        <taxon>Solanales</taxon>
        <taxon>Solanaceae</taxon>
        <taxon>Solanoideae</taxon>
        <taxon>Solaneae</taxon>
        <taxon>Solanum</taxon>
        <taxon>Solanum subgen. Lycopersicon</taxon>
    </lineage>
</organism>
<reference evidence="1" key="1">
    <citation type="journal article" date="2014" name="Nat. Genet.">
        <title>The genome of the stress-tolerant wild tomato species Solanum pennellii.</title>
        <authorList>
            <person name="Bolger A."/>
            <person name="Scossa F."/>
            <person name="Bolger M.E."/>
            <person name="Lanz C."/>
            <person name="Maumus F."/>
            <person name="Tohge T."/>
            <person name="Quesneville H."/>
            <person name="Alseekh S."/>
            <person name="Sorensen I."/>
            <person name="Lichtenstein G."/>
            <person name="Fich E.A."/>
            <person name="Conte M."/>
            <person name="Keller H."/>
            <person name="Schneeberger K."/>
            <person name="Schwacke R."/>
            <person name="Ofner I."/>
            <person name="Vrebalov J."/>
            <person name="Xu Y."/>
            <person name="Osorio S."/>
            <person name="Aflitos S.A."/>
            <person name="Schijlen E."/>
            <person name="Jimenez-Gomez J.M."/>
            <person name="Ryngajllo M."/>
            <person name="Kimura S."/>
            <person name="Kumar R."/>
            <person name="Koenig D."/>
            <person name="Headland L.R."/>
            <person name="Maloof J.N."/>
            <person name="Sinha N."/>
            <person name="van Ham R.C."/>
            <person name="Lankhorst R.K."/>
            <person name="Mao L."/>
            <person name="Vogel A."/>
            <person name="Arsova B."/>
            <person name="Panstruga R."/>
            <person name="Fei Z."/>
            <person name="Rose J.K."/>
            <person name="Zamir D."/>
            <person name="Carrari F."/>
            <person name="Giovannoni J.J."/>
            <person name="Weigel D."/>
            <person name="Usadel B."/>
            <person name="Fernie A.R."/>
        </authorList>
    </citation>
    <scope>NUCLEOTIDE SEQUENCE [LARGE SCALE GENOMIC DNA]</scope>
    <source>
        <strain evidence="1">cv. LA0716</strain>
    </source>
</reference>
<protein>
    <submittedName>
        <fullName evidence="2">Uncharacterized protein LOC114077177</fullName>
    </submittedName>
</protein>
<evidence type="ECO:0000313" key="2">
    <source>
        <dbReference type="RefSeq" id="XP_027772656.1"/>
    </source>
</evidence>